<gene>
    <name evidence="1" type="ORF">VC83_07215</name>
</gene>
<proteinExistence type="predicted"/>
<organism evidence="1">
    <name type="scientific">Pseudogymnoascus destructans</name>
    <dbReference type="NCBI Taxonomy" id="655981"/>
    <lineage>
        <taxon>Eukaryota</taxon>
        <taxon>Fungi</taxon>
        <taxon>Dikarya</taxon>
        <taxon>Ascomycota</taxon>
        <taxon>Pezizomycotina</taxon>
        <taxon>Leotiomycetes</taxon>
        <taxon>Thelebolales</taxon>
        <taxon>Thelebolaceae</taxon>
        <taxon>Pseudogymnoascus</taxon>
    </lineage>
</organism>
<reference evidence="1" key="1">
    <citation type="submission" date="2016-03" db="EMBL/GenBank/DDBJ databases">
        <title>Updated assembly of Pseudogymnoascus destructans, the fungus causing white-nose syndrome of bats.</title>
        <authorList>
            <person name="Palmer J.M."/>
            <person name="Drees K.P."/>
            <person name="Foster J.T."/>
            <person name="Lindner D.L."/>
        </authorList>
    </citation>
    <scope>NUCLEOTIDE SEQUENCE [LARGE SCALE GENOMIC DNA]</scope>
    <source>
        <strain evidence="1">20631-21</strain>
    </source>
</reference>
<dbReference type="GeneID" id="36290264"/>
<accession>A0A177A534</accession>
<name>A0A177A534_9PEZI</name>
<dbReference type="EMBL" id="KV441403">
    <property type="protein sequence ID" value="OAF56720.1"/>
    <property type="molecule type" value="Genomic_DNA"/>
</dbReference>
<sequence length="150" mass="16866">MESVIPNVEDHTRPAVIAAKLHAMVICPVLFAQSHAKLAAIIRNAASYAMSHAHHVPKIVHGLVHIVDGAHYHVQFLVICYHAQSAVQRYWPVGTDVHPFVGRSAEMLRIARFVRIQQSRGWSLTLSCQLLLRRSILMRTHALYRHAGIC</sequence>
<dbReference type="AlphaFoldDB" id="A0A177A534"/>
<evidence type="ECO:0000313" key="1">
    <source>
        <dbReference type="EMBL" id="OAF56720.1"/>
    </source>
</evidence>
<dbReference type="RefSeq" id="XP_024322012.1">
    <property type="nucleotide sequence ID" value="XM_024470791.1"/>
</dbReference>
<protein>
    <submittedName>
        <fullName evidence="1">Uncharacterized protein</fullName>
    </submittedName>
</protein>
<dbReference type="Proteomes" id="UP000077154">
    <property type="component" value="Unassembled WGS sequence"/>
</dbReference>